<feature type="region of interest" description="Disordered" evidence="1">
    <location>
        <begin position="1"/>
        <end position="79"/>
    </location>
</feature>
<dbReference type="STRING" id="7159.Q16N02"/>
<dbReference type="Proteomes" id="UP000682892">
    <property type="component" value="Unassembled WGS sequence"/>
</dbReference>
<protein>
    <submittedName>
        <fullName evidence="2">AAEL012132-PA</fullName>
    </submittedName>
</protein>
<evidence type="ECO:0000256" key="1">
    <source>
        <dbReference type="SAM" id="MobiDB-lite"/>
    </source>
</evidence>
<sequence length="79" mass="9155">GPQTPRNKVRQWRPQRQLSQTTRPLRVRPVRRQPIRRGRTPPSPVYCQRQGRLNPAVSGHGPAWNGYRHRRSVSCGRGP</sequence>
<feature type="non-terminal residue" evidence="2">
    <location>
        <position position="1"/>
    </location>
</feature>
<reference evidence="2" key="1">
    <citation type="submission" date="2005-10" db="EMBL/GenBank/DDBJ databases">
        <authorList>
            <person name="Loftus B.J."/>
            <person name="Nene V.M."/>
            <person name="Hannick L.I."/>
            <person name="Bidwell S."/>
            <person name="Haas B."/>
            <person name="Amedeo P."/>
            <person name="Orvis J."/>
            <person name="Wortman J.R."/>
            <person name="White O.R."/>
            <person name="Salzberg S."/>
            <person name="Shumway M."/>
            <person name="Koo H."/>
            <person name="Zhao Y."/>
            <person name="Holmes M."/>
            <person name="Miller J."/>
            <person name="Schatz M."/>
            <person name="Pop M."/>
            <person name="Pai G."/>
            <person name="Utterback T."/>
            <person name="Rogers Y.-H."/>
            <person name="Kravitz S."/>
            <person name="Fraser C.M."/>
        </authorList>
    </citation>
    <scope>NUCLEOTIDE SEQUENCE</scope>
    <source>
        <strain evidence="2">Liverpool</strain>
    </source>
</reference>
<dbReference type="PaxDb" id="7159-AAEL012132-PA"/>
<proteinExistence type="predicted"/>
<name>Q16N02_AEDAE</name>
<accession>Q16N02</accession>
<gene>
    <name evidence="2" type="ORF">AaeL_AAEL012132</name>
</gene>
<evidence type="ECO:0000313" key="3">
    <source>
        <dbReference type="Proteomes" id="UP000682892"/>
    </source>
</evidence>
<dbReference type="AlphaFoldDB" id="Q16N02"/>
<feature type="compositionally biased region" description="Basic residues" evidence="1">
    <location>
        <begin position="25"/>
        <end position="39"/>
    </location>
</feature>
<evidence type="ECO:0000313" key="2">
    <source>
        <dbReference type="EMBL" id="EAT35725.1"/>
    </source>
</evidence>
<dbReference type="HOGENOM" id="CLU_2612733_0_0_1"/>
<reference evidence="2" key="2">
    <citation type="journal article" date="2007" name="Science">
        <title>Genome sequence of Aedes aegypti, a major arbovirus vector.</title>
        <authorList>
            <person name="Nene V."/>
            <person name="Wortman J.R."/>
            <person name="Lawson D."/>
            <person name="Haas B."/>
            <person name="Kodira C."/>
            <person name="Tu Z.J."/>
            <person name="Loftus B."/>
            <person name="Xi Z."/>
            <person name="Megy K."/>
            <person name="Grabherr M."/>
            <person name="Ren Q."/>
            <person name="Zdobnov E.M."/>
            <person name="Lobo N.F."/>
            <person name="Campbell K.S."/>
            <person name="Brown S.E."/>
            <person name="Bonaldo M.F."/>
            <person name="Zhu J."/>
            <person name="Sinkins S.P."/>
            <person name="Hogenkamp D.G."/>
            <person name="Amedeo P."/>
            <person name="Arensburger P."/>
            <person name="Atkinson P.W."/>
            <person name="Bidwell S."/>
            <person name="Biedler J."/>
            <person name="Birney E."/>
            <person name="Bruggner R.V."/>
            <person name="Costas J."/>
            <person name="Coy M.R."/>
            <person name="Crabtree J."/>
            <person name="Crawford M."/>
            <person name="Debruyn B."/>
            <person name="Decaprio D."/>
            <person name="Eiglmeier K."/>
            <person name="Eisenstadt E."/>
            <person name="El-Dorry H."/>
            <person name="Gelbart W.M."/>
            <person name="Gomes S.L."/>
            <person name="Hammond M."/>
            <person name="Hannick L.I."/>
            <person name="Hogan J.R."/>
            <person name="Holmes M.H."/>
            <person name="Jaffe D."/>
            <person name="Johnston J.S."/>
            <person name="Kennedy R.C."/>
            <person name="Koo H."/>
            <person name="Kravitz S."/>
            <person name="Kriventseva E.V."/>
            <person name="Kulp D."/>
            <person name="Labutti K."/>
            <person name="Lee E."/>
            <person name="Li S."/>
            <person name="Lovin D.D."/>
            <person name="Mao C."/>
            <person name="Mauceli E."/>
            <person name="Menck C.F."/>
            <person name="Miller J.R."/>
            <person name="Montgomery P."/>
            <person name="Mori A."/>
            <person name="Nascimento A.L."/>
            <person name="Naveira H.F."/>
            <person name="Nusbaum C."/>
            <person name="O'leary S."/>
            <person name="Orvis J."/>
            <person name="Pertea M."/>
            <person name="Quesneville H."/>
            <person name="Reidenbach K.R."/>
            <person name="Rogers Y.H."/>
            <person name="Roth C.W."/>
            <person name="Schneider J.R."/>
            <person name="Schatz M."/>
            <person name="Shumway M."/>
            <person name="Stanke M."/>
            <person name="Stinson E.O."/>
            <person name="Tubio J.M."/>
            <person name="Vanzee J.P."/>
            <person name="Verjovski-Almeida S."/>
            <person name="Werner D."/>
            <person name="White O."/>
            <person name="Wyder S."/>
            <person name="Zeng Q."/>
            <person name="Zhao Q."/>
            <person name="Zhao Y."/>
            <person name="Hill C.A."/>
            <person name="Raikhel A.S."/>
            <person name="Soares M.B."/>
            <person name="Knudson D.L."/>
            <person name="Lee N.H."/>
            <person name="Galagan J."/>
            <person name="Salzberg S.L."/>
            <person name="Paulsen I.T."/>
            <person name="Dimopoulos G."/>
            <person name="Collins F.H."/>
            <person name="Birren B."/>
            <person name="Fraser-Liggett C.M."/>
            <person name="Severson D.W."/>
        </authorList>
    </citation>
    <scope>NUCLEOTIDE SEQUENCE [LARGE SCALE GENOMIC DNA]</scope>
    <source>
        <strain evidence="2">Liverpool</strain>
    </source>
</reference>
<dbReference type="EMBL" id="CH477843">
    <property type="protein sequence ID" value="EAT35725.1"/>
    <property type="molecule type" value="Genomic_DNA"/>
</dbReference>
<reference evidence="2" key="3">
    <citation type="submission" date="2012-09" db="EMBL/GenBank/DDBJ databases">
        <authorList>
            <consortium name="VectorBase"/>
        </authorList>
    </citation>
    <scope>NUCLEOTIDE SEQUENCE</scope>
    <source>
        <strain evidence="2">Liverpool</strain>
    </source>
</reference>
<organism evidence="2 3">
    <name type="scientific">Aedes aegypti</name>
    <name type="common">Yellowfever mosquito</name>
    <name type="synonym">Culex aegypti</name>
    <dbReference type="NCBI Taxonomy" id="7159"/>
    <lineage>
        <taxon>Eukaryota</taxon>
        <taxon>Metazoa</taxon>
        <taxon>Ecdysozoa</taxon>
        <taxon>Arthropoda</taxon>
        <taxon>Hexapoda</taxon>
        <taxon>Insecta</taxon>
        <taxon>Pterygota</taxon>
        <taxon>Neoptera</taxon>
        <taxon>Endopterygota</taxon>
        <taxon>Diptera</taxon>
        <taxon>Nematocera</taxon>
        <taxon>Culicoidea</taxon>
        <taxon>Culicidae</taxon>
        <taxon>Culicinae</taxon>
        <taxon>Aedini</taxon>
        <taxon>Aedes</taxon>
        <taxon>Stegomyia</taxon>
    </lineage>
</organism>